<gene>
    <name evidence="2" type="ORF">TRITD_7Av1G013230</name>
</gene>
<dbReference type="AlphaFoldDB" id="A0A9R0Z2M7"/>
<protein>
    <recommendedName>
        <fullName evidence="4">Transcriptional corepressor SEUSS</fullName>
    </recommendedName>
</protein>
<feature type="compositionally biased region" description="Low complexity" evidence="1">
    <location>
        <begin position="819"/>
        <end position="841"/>
    </location>
</feature>
<evidence type="ECO:0008006" key="4">
    <source>
        <dbReference type="Google" id="ProtNLM"/>
    </source>
</evidence>
<feature type="region of interest" description="Disordered" evidence="1">
    <location>
        <begin position="172"/>
        <end position="200"/>
    </location>
</feature>
<feature type="compositionally biased region" description="Polar residues" evidence="1">
    <location>
        <begin position="775"/>
        <end position="793"/>
    </location>
</feature>
<evidence type="ECO:0000256" key="1">
    <source>
        <dbReference type="SAM" id="MobiDB-lite"/>
    </source>
</evidence>
<name>A0A9R0Z2M7_TRITD</name>
<feature type="region of interest" description="Disordered" evidence="1">
    <location>
        <begin position="683"/>
        <end position="841"/>
    </location>
</feature>
<proteinExistence type="predicted"/>
<keyword evidence="3" id="KW-1185">Reference proteome</keyword>
<organism evidence="2 3">
    <name type="scientific">Triticum turgidum subsp. durum</name>
    <name type="common">Durum wheat</name>
    <name type="synonym">Triticum durum</name>
    <dbReference type="NCBI Taxonomy" id="4567"/>
    <lineage>
        <taxon>Eukaryota</taxon>
        <taxon>Viridiplantae</taxon>
        <taxon>Streptophyta</taxon>
        <taxon>Embryophyta</taxon>
        <taxon>Tracheophyta</taxon>
        <taxon>Spermatophyta</taxon>
        <taxon>Magnoliopsida</taxon>
        <taxon>Liliopsida</taxon>
        <taxon>Poales</taxon>
        <taxon>Poaceae</taxon>
        <taxon>BOP clade</taxon>
        <taxon>Pooideae</taxon>
        <taxon>Triticodae</taxon>
        <taxon>Triticeae</taxon>
        <taxon>Triticinae</taxon>
        <taxon>Triticum</taxon>
    </lineage>
</organism>
<reference evidence="2 3" key="1">
    <citation type="submission" date="2017-09" db="EMBL/GenBank/DDBJ databases">
        <authorList>
            <consortium name="International Durum Wheat Genome Sequencing Consortium (IDWGSC)"/>
            <person name="Milanesi L."/>
        </authorList>
    </citation>
    <scope>NUCLEOTIDE SEQUENCE [LARGE SCALE GENOMIC DNA]</scope>
    <source>
        <strain evidence="3">cv. Svevo</strain>
    </source>
</reference>
<accession>A0A9R0Z2M7</accession>
<dbReference type="Gramene" id="TRITD7Av1G013230.14">
    <property type="protein sequence ID" value="TRITD7Av1G013230.14"/>
    <property type="gene ID" value="TRITD7Av1G013230"/>
</dbReference>
<dbReference type="PANTHER" id="PTHR10378">
    <property type="entry name" value="LIM DOMAIN-BINDING PROTEIN"/>
    <property type="match status" value="1"/>
</dbReference>
<dbReference type="Proteomes" id="UP000324705">
    <property type="component" value="Chromosome 7A"/>
</dbReference>
<feature type="compositionally biased region" description="Low complexity" evidence="1">
    <location>
        <begin position="694"/>
        <end position="759"/>
    </location>
</feature>
<feature type="region of interest" description="Disordered" evidence="1">
    <location>
        <begin position="1"/>
        <end position="52"/>
    </location>
</feature>
<dbReference type="InterPro" id="IPR029005">
    <property type="entry name" value="LIM-bd/SEUSS"/>
</dbReference>
<dbReference type="OMA" id="CQNTISE"/>
<feature type="compositionally biased region" description="Low complexity" evidence="1">
    <location>
        <begin position="172"/>
        <end position="197"/>
    </location>
</feature>
<sequence length="879" mass="97481">MSGAPRSNLGLVPRDMNGSLPVSTTNSSGPSIGVSSLVTDGNSSLSGGAQFQQSTSMNADSFMRLPASPMSFSSNNISGSSVIDGSIMQQSPPQEQMQKRRASSVTSQPVIDAAAAFHAQKKPRVDIQQDDILQQQLIQQLLQGQSSLHLQGQHNPQLQALIRQHKLAQIQQQQQHQLSQQFPQHQHSQVGIPRQPQLRPPPAQPGIQLAGPVRTPVESGLCSRRLMQYLYHKRYRPDNNPITYWRKLIDEYFAPRSRERWCVSSYEKPGNTSAAIPQTSPGTWRCDICNTHSGKGYEATSEILPRLCQVRFDHGVKDEYLFLDMPNEFRLPNGLLLLEHTKVVQKSIYDHQHVTHEGQLRIIFTPELKIMSWEFCSRKHDEYVTRKFLTEQVTHMLRATQSYQATVTKNGPAGLSNDEAQKACNEFASASRQLAKNIDHHSLNEHGLSKRYVRCLQISEVVNHMKDLIEFSHKNKLGPIEGLKNYPKQTAGPKLTVQNLHDSKAVKTEMSPHVNNEVPGVGAISNNPQNPAAQSNYQHMLRSSSANQGLLQQEASQNAAGMNSYQNMFRSSSANQGLLQQEASQNAAALNNYQNMLRGSSPNQSLLQQEASSIFKGPTAVHSGIQLEASRSFRASQLGQFQHPMSFQQGMPQHQHNSFQGLGASPQFQQHVINQLLQEAKNTNSRALAHQQHHQQQQQQHHQQQQQHHQQQQQQHQQPQQQQQQHQQPQQQQQHQQPQQQQHQQPQQQQQQHQQPQQQSPSTPNANGGLASGAAVTNSAASAEQAQHMNNGTAKGAAPMGMTGPSNLINSGAGMVQRSSSFKSVSSNPAASGGNAAATPKAESVHDMDDLEHLISHELVESGLFMGEQPGDGGFSWNI</sequence>
<dbReference type="Pfam" id="PF01803">
    <property type="entry name" value="LIM_bind"/>
    <property type="match status" value="1"/>
</dbReference>
<evidence type="ECO:0000313" key="3">
    <source>
        <dbReference type="Proteomes" id="UP000324705"/>
    </source>
</evidence>
<dbReference type="EMBL" id="LT934123">
    <property type="protein sequence ID" value="VAI69201.1"/>
    <property type="molecule type" value="Genomic_DNA"/>
</dbReference>
<feature type="compositionally biased region" description="Polar residues" evidence="1">
    <location>
        <begin position="20"/>
        <end position="52"/>
    </location>
</feature>
<evidence type="ECO:0000313" key="2">
    <source>
        <dbReference type="EMBL" id="VAI69201.1"/>
    </source>
</evidence>